<dbReference type="Proteomes" id="UP001467690">
    <property type="component" value="Unassembled WGS sequence"/>
</dbReference>
<gene>
    <name evidence="1" type="ORF">ABS311_18370</name>
</gene>
<evidence type="ECO:0000313" key="1">
    <source>
        <dbReference type="EMBL" id="MER2493845.1"/>
    </source>
</evidence>
<organism evidence="1 2">
    <name type="scientific">Catenovulum sediminis</name>
    <dbReference type="NCBI Taxonomy" id="1740262"/>
    <lineage>
        <taxon>Bacteria</taxon>
        <taxon>Pseudomonadati</taxon>
        <taxon>Pseudomonadota</taxon>
        <taxon>Gammaproteobacteria</taxon>
        <taxon>Alteromonadales</taxon>
        <taxon>Alteromonadaceae</taxon>
        <taxon>Catenovulum</taxon>
    </lineage>
</organism>
<reference evidence="1 2" key="1">
    <citation type="submission" date="2024-06" db="EMBL/GenBank/DDBJ databases">
        <authorList>
            <person name="Chen R.Y."/>
        </authorList>
    </citation>
    <scope>NUCLEOTIDE SEQUENCE [LARGE SCALE GENOMIC DNA]</scope>
    <source>
        <strain evidence="1 2">D2</strain>
    </source>
</reference>
<keyword evidence="2" id="KW-1185">Reference proteome</keyword>
<sequence length="63" mass="7369">MKLQSTSNTQIETPCIRNCCLDEKDICIGCGRHVDEIVQWRSYSDAQRKVLMSRAKNRKQQRV</sequence>
<comment type="caution">
    <text evidence="1">The sequence shown here is derived from an EMBL/GenBank/DDBJ whole genome shotgun (WGS) entry which is preliminary data.</text>
</comment>
<evidence type="ECO:0000313" key="2">
    <source>
        <dbReference type="Proteomes" id="UP001467690"/>
    </source>
</evidence>
<dbReference type="Pfam" id="PF06945">
    <property type="entry name" value="DUF1289"/>
    <property type="match status" value="1"/>
</dbReference>
<dbReference type="RefSeq" id="WP_350402898.1">
    <property type="nucleotide sequence ID" value="NZ_JBELOE010000270.1"/>
</dbReference>
<name>A0ABV1RLU8_9ALTE</name>
<dbReference type="EMBL" id="JBELOE010000270">
    <property type="protein sequence ID" value="MER2493845.1"/>
    <property type="molecule type" value="Genomic_DNA"/>
</dbReference>
<dbReference type="PANTHER" id="PTHR35175:SF2">
    <property type="entry name" value="DUF1289 DOMAIN-CONTAINING PROTEIN"/>
    <property type="match status" value="1"/>
</dbReference>
<dbReference type="PANTHER" id="PTHR35175">
    <property type="entry name" value="DUF1289 DOMAIN-CONTAINING PROTEIN"/>
    <property type="match status" value="1"/>
</dbReference>
<accession>A0ABV1RLU8</accession>
<protein>
    <submittedName>
        <fullName evidence="1">DUF1289 domain-containing protein</fullName>
    </submittedName>
</protein>
<dbReference type="InterPro" id="IPR010710">
    <property type="entry name" value="DUF1289"/>
</dbReference>
<proteinExistence type="predicted"/>